<dbReference type="GO" id="GO:0016197">
    <property type="term" value="P:endosomal transport"/>
    <property type="evidence" value="ECO:0007669"/>
    <property type="project" value="TreeGrafter"/>
</dbReference>
<dbReference type="InterPro" id="IPR027417">
    <property type="entry name" value="P-loop_NTPase"/>
</dbReference>
<evidence type="ECO:0000256" key="4">
    <source>
        <dbReference type="ARBA" id="ARBA00022448"/>
    </source>
</evidence>
<comment type="similarity">
    <text evidence="2 12">Belongs to the AAA ATPase family.</text>
</comment>
<reference evidence="17" key="1">
    <citation type="journal article" date="2019" name="Environ. Microbiol.">
        <title>Fungal ecological strategies reflected in gene transcription - a case study of two litter decomposers.</title>
        <authorList>
            <person name="Barbi F."/>
            <person name="Kohler A."/>
            <person name="Barry K."/>
            <person name="Baskaran P."/>
            <person name="Daum C."/>
            <person name="Fauchery L."/>
            <person name="Ihrmark K."/>
            <person name="Kuo A."/>
            <person name="LaButti K."/>
            <person name="Lipzen A."/>
            <person name="Morin E."/>
            <person name="Grigoriev I.V."/>
            <person name="Henrissat B."/>
            <person name="Lindahl B."/>
            <person name="Martin F."/>
        </authorList>
    </citation>
    <scope>NUCLEOTIDE SEQUENCE</scope>
    <source>
        <strain evidence="17">JB14</strain>
    </source>
</reference>
<evidence type="ECO:0000256" key="8">
    <source>
        <dbReference type="ARBA" id="ARBA00022840"/>
    </source>
</evidence>
<evidence type="ECO:0000256" key="13">
    <source>
        <dbReference type="SAM" id="MobiDB-lite"/>
    </source>
</evidence>
<dbReference type="AlphaFoldDB" id="A0A6A4HFI9"/>
<dbReference type="EC" id="3.6.4.6" evidence="3"/>
<dbReference type="PROSITE" id="PS00674">
    <property type="entry name" value="AAA"/>
    <property type="match status" value="1"/>
</dbReference>
<dbReference type="EMBL" id="ML769512">
    <property type="protein sequence ID" value="KAE9396523.1"/>
    <property type="molecule type" value="Genomic_DNA"/>
</dbReference>
<dbReference type="FunFam" id="1.10.8.60:FF:000015">
    <property type="entry name" value="vacuolar protein sorting-associated protein 4A"/>
    <property type="match status" value="1"/>
</dbReference>
<dbReference type="SUPFAM" id="SSF52540">
    <property type="entry name" value="P-loop containing nucleoside triphosphate hydrolases"/>
    <property type="match status" value="1"/>
</dbReference>
<proteinExistence type="inferred from homology"/>
<dbReference type="CDD" id="cd19521">
    <property type="entry name" value="RecA-like_VPS4"/>
    <property type="match status" value="1"/>
</dbReference>
<feature type="compositionally biased region" description="Basic and acidic residues" evidence="13">
    <location>
        <begin position="423"/>
        <end position="440"/>
    </location>
</feature>
<evidence type="ECO:0000256" key="11">
    <source>
        <dbReference type="ARBA" id="ARBA00048883"/>
    </source>
</evidence>
<dbReference type="Pfam" id="PF17862">
    <property type="entry name" value="AAA_lid_3"/>
    <property type="match status" value="1"/>
</dbReference>
<dbReference type="InterPro" id="IPR003959">
    <property type="entry name" value="ATPase_AAA_core"/>
</dbReference>
<dbReference type="InterPro" id="IPR003593">
    <property type="entry name" value="AAA+_ATPase"/>
</dbReference>
<dbReference type="InterPro" id="IPR036181">
    <property type="entry name" value="MIT_dom_sf"/>
</dbReference>
<feature type="domain" description="MIT" evidence="15">
    <location>
        <begin position="3"/>
        <end position="80"/>
    </location>
</feature>
<keyword evidence="6" id="KW-0967">Endosome</keyword>
<comment type="subcellular location">
    <subcellularLocation>
        <location evidence="1">Endosome membrane</location>
        <topology evidence="1">Peripheral membrane protein</topology>
    </subcellularLocation>
</comment>
<dbReference type="Proteomes" id="UP000799118">
    <property type="component" value="Unassembled WGS sequence"/>
</dbReference>
<keyword evidence="18" id="KW-1185">Reference proteome</keyword>
<evidence type="ECO:0000256" key="1">
    <source>
        <dbReference type="ARBA" id="ARBA00004481"/>
    </source>
</evidence>
<dbReference type="InterPro" id="IPR003960">
    <property type="entry name" value="ATPase_AAA_CS"/>
</dbReference>
<dbReference type="OrthoDB" id="29072at2759"/>
<dbReference type="Pfam" id="PF04212">
    <property type="entry name" value="MIT"/>
    <property type="match status" value="1"/>
</dbReference>
<dbReference type="InterPro" id="IPR007330">
    <property type="entry name" value="MIT_dom"/>
</dbReference>
<keyword evidence="8 12" id="KW-0067">ATP-binding</keyword>
<keyword evidence="4" id="KW-0813">Transport</keyword>
<dbReference type="SUPFAM" id="SSF116846">
    <property type="entry name" value="MIT domain"/>
    <property type="match status" value="1"/>
</dbReference>
<sequence length="440" mass="48893">MSNSNSLDRAIEIVQKAIDEDVKQNYDVAYKQYMNSLDYFMLALKYEKNDKSKLLIRTKINEYLSRAETLKEHVAAQSEKRGKSAVGVNGASTGIGPNGKAKEDDSSDPEMKKLRDSLAGAIISEKPNVKWDDVAGLEGAKASLKEAVILPLKFPHLFTGKRTPWRGILLYGPPGTGKSYLAKAVATEAKSTFYSISSSDLVSKWQGESERLVKQLFQLARESKPSIIFIDEIDALTGTRNESESEGSRRIKTEFLVQMNGVGHDDTGVLVLGATNIPWQLDNAIKRRFEKRIYIPLPGADARRRMFELHVGNTPCQLTPKDYRLLADNTDGYSGSDIAIVVRDALMQPVRKLLSATHFKRIPVPVEDGSADVLKWTPCSPGDPEAVEKSWETVEADELLEPPLKVADFMKSLETNRSTCSAEDVRRHDDWTRESGNDGA</sequence>
<name>A0A6A4HFI9_9AGAR</name>
<accession>A0A6A4HFI9</accession>
<dbReference type="GO" id="GO:0007033">
    <property type="term" value="P:vacuole organization"/>
    <property type="evidence" value="ECO:0007669"/>
    <property type="project" value="TreeGrafter"/>
</dbReference>
<dbReference type="FunFam" id="1.20.58.80:FF:000004">
    <property type="entry name" value="Vacuolar protein sorting-associated protein 4"/>
    <property type="match status" value="1"/>
</dbReference>
<protein>
    <recommendedName>
        <fullName evidence="3">vesicle-fusing ATPase</fullName>
        <ecNumber evidence="3">3.6.4.6</ecNumber>
    </recommendedName>
</protein>
<dbReference type="GO" id="GO:0045324">
    <property type="term" value="P:late endosome to vacuole transport"/>
    <property type="evidence" value="ECO:0007669"/>
    <property type="project" value="UniProtKB-ARBA"/>
</dbReference>
<evidence type="ECO:0000259" key="15">
    <source>
        <dbReference type="SMART" id="SM00745"/>
    </source>
</evidence>
<feature type="region of interest" description="Disordered" evidence="13">
    <location>
        <begin position="75"/>
        <end position="111"/>
    </location>
</feature>
<dbReference type="FunFam" id="3.40.50.300:FF:000043">
    <property type="entry name" value="Vacuolar protein sorting-associated protein 4"/>
    <property type="match status" value="1"/>
</dbReference>
<keyword evidence="9" id="KW-0653">Protein transport</keyword>
<dbReference type="EMBL" id="ML769801">
    <property type="protein sequence ID" value="KAE9387428.1"/>
    <property type="molecule type" value="Genomic_DNA"/>
</dbReference>
<evidence type="ECO:0000313" key="18">
    <source>
        <dbReference type="Proteomes" id="UP000799118"/>
    </source>
</evidence>
<comment type="catalytic activity">
    <reaction evidence="11">
        <text>ATP + H2O = ADP + phosphate + H(+)</text>
        <dbReference type="Rhea" id="RHEA:13065"/>
        <dbReference type="ChEBI" id="CHEBI:15377"/>
        <dbReference type="ChEBI" id="CHEBI:15378"/>
        <dbReference type="ChEBI" id="CHEBI:30616"/>
        <dbReference type="ChEBI" id="CHEBI:43474"/>
        <dbReference type="ChEBI" id="CHEBI:456216"/>
        <dbReference type="EC" id="3.6.4.6"/>
    </reaction>
</comment>
<evidence type="ECO:0000256" key="3">
    <source>
        <dbReference type="ARBA" id="ARBA00012674"/>
    </source>
</evidence>
<evidence type="ECO:0000256" key="10">
    <source>
        <dbReference type="ARBA" id="ARBA00023136"/>
    </source>
</evidence>
<evidence type="ECO:0000256" key="2">
    <source>
        <dbReference type="ARBA" id="ARBA00006914"/>
    </source>
</evidence>
<dbReference type="Pfam" id="PF00004">
    <property type="entry name" value="AAA"/>
    <property type="match status" value="1"/>
</dbReference>
<organism evidence="17 18">
    <name type="scientific">Gymnopus androsaceus JB14</name>
    <dbReference type="NCBI Taxonomy" id="1447944"/>
    <lineage>
        <taxon>Eukaryota</taxon>
        <taxon>Fungi</taxon>
        <taxon>Dikarya</taxon>
        <taxon>Basidiomycota</taxon>
        <taxon>Agaricomycotina</taxon>
        <taxon>Agaricomycetes</taxon>
        <taxon>Agaricomycetidae</taxon>
        <taxon>Agaricales</taxon>
        <taxon>Marasmiineae</taxon>
        <taxon>Omphalotaceae</taxon>
        <taxon>Gymnopus</taxon>
    </lineage>
</organism>
<feature type="region of interest" description="Disordered" evidence="13">
    <location>
        <begin position="418"/>
        <end position="440"/>
    </location>
</feature>
<evidence type="ECO:0000313" key="16">
    <source>
        <dbReference type="EMBL" id="KAE9387428.1"/>
    </source>
</evidence>
<evidence type="ECO:0000256" key="9">
    <source>
        <dbReference type="ARBA" id="ARBA00022927"/>
    </source>
</evidence>
<dbReference type="Pfam" id="PF09336">
    <property type="entry name" value="Vps4_C"/>
    <property type="match status" value="1"/>
</dbReference>
<dbReference type="Gene3D" id="1.20.58.80">
    <property type="entry name" value="Phosphotransferase system, lactose/cellobiose-type IIA subunit"/>
    <property type="match status" value="1"/>
</dbReference>
<feature type="compositionally biased region" description="Basic and acidic residues" evidence="13">
    <location>
        <begin position="100"/>
        <end position="111"/>
    </location>
</feature>
<evidence type="ECO:0000259" key="14">
    <source>
        <dbReference type="SMART" id="SM00382"/>
    </source>
</evidence>
<evidence type="ECO:0000256" key="12">
    <source>
        <dbReference type="RuleBase" id="RU003651"/>
    </source>
</evidence>
<dbReference type="GO" id="GO:0005524">
    <property type="term" value="F:ATP binding"/>
    <property type="evidence" value="ECO:0007669"/>
    <property type="project" value="UniProtKB-KW"/>
</dbReference>
<keyword evidence="7" id="KW-0378">Hydrolase</keyword>
<dbReference type="PANTHER" id="PTHR23074:SF83">
    <property type="entry name" value="VACUOLAR PROTEIN SORTING-ASSOCIATED PROTEIN 4A"/>
    <property type="match status" value="1"/>
</dbReference>
<feature type="domain" description="AAA+ ATPase" evidence="14">
    <location>
        <begin position="164"/>
        <end position="299"/>
    </location>
</feature>
<dbReference type="SMART" id="SM00382">
    <property type="entry name" value="AAA"/>
    <property type="match status" value="1"/>
</dbReference>
<dbReference type="SMART" id="SM00745">
    <property type="entry name" value="MIT"/>
    <property type="match status" value="1"/>
</dbReference>
<dbReference type="InterPro" id="IPR050304">
    <property type="entry name" value="MT-severing_AAA_ATPase"/>
</dbReference>
<evidence type="ECO:0000256" key="5">
    <source>
        <dbReference type="ARBA" id="ARBA00022741"/>
    </source>
</evidence>
<dbReference type="GO" id="GO:0015031">
    <property type="term" value="P:protein transport"/>
    <property type="evidence" value="ECO:0007669"/>
    <property type="project" value="UniProtKB-KW"/>
</dbReference>
<dbReference type="GO" id="GO:0016887">
    <property type="term" value="F:ATP hydrolysis activity"/>
    <property type="evidence" value="ECO:0007669"/>
    <property type="project" value="InterPro"/>
</dbReference>
<gene>
    <name evidence="17" type="ORF">BT96DRAFT_1021314</name>
    <name evidence="16" type="ORF">BT96DRAFT_981437</name>
</gene>
<dbReference type="InterPro" id="IPR041569">
    <property type="entry name" value="AAA_lid_3"/>
</dbReference>
<dbReference type="GO" id="GO:0010008">
    <property type="term" value="C:endosome membrane"/>
    <property type="evidence" value="ECO:0007669"/>
    <property type="project" value="UniProtKB-SubCell"/>
</dbReference>
<keyword evidence="5 12" id="KW-0547">Nucleotide-binding</keyword>
<evidence type="ECO:0000256" key="6">
    <source>
        <dbReference type="ARBA" id="ARBA00022753"/>
    </source>
</evidence>
<dbReference type="Gene3D" id="3.40.50.300">
    <property type="entry name" value="P-loop containing nucleotide triphosphate hydrolases"/>
    <property type="match status" value="1"/>
</dbReference>
<evidence type="ECO:0000256" key="7">
    <source>
        <dbReference type="ARBA" id="ARBA00022801"/>
    </source>
</evidence>
<keyword evidence="10" id="KW-0472">Membrane</keyword>
<dbReference type="InterPro" id="IPR015415">
    <property type="entry name" value="Spast_Vps4_C"/>
</dbReference>
<dbReference type="PANTHER" id="PTHR23074">
    <property type="entry name" value="AAA DOMAIN-CONTAINING"/>
    <property type="match status" value="1"/>
</dbReference>
<dbReference type="Gene3D" id="1.10.8.60">
    <property type="match status" value="1"/>
</dbReference>
<evidence type="ECO:0000313" key="17">
    <source>
        <dbReference type="EMBL" id="KAE9396523.1"/>
    </source>
</evidence>